<evidence type="ECO:0000313" key="2">
    <source>
        <dbReference type="Proteomes" id="UP000504607"/>
    </source>
</evidence>
<name>A0A6I9S2K7_ELAGV</name>
<keyword evidence="2" id="KW-1185">Reference proteome</keyword>
<dbReference type="InParanoid" id="A0A6I9S2K7"/>
<dbReference type="AlphaFoldDB" id="A0A6I9S2K7"/>
<dbReference type="Proteomes" id="UP000504607">
    <property type="component" value="Chromosome 12"/>
</dbReference>
<evidence type="ECO:0000313" key="3">
    <source>
        <dbReference type="RefSeq" id="XP_010935989.3"/>
    </source>
</evidence>
<organism evidence="2 3">
    <name type="scientific">Elaeis guineensis var. tenera</name>
    <name type="common">Oil palm</name>
    <dbReference type="NCBI Taxonomy" id="51953"/>
    <lineage>
        <taxon>Eukaryota</taxon>
        <taxon>Viridiplantae</taxon>
        <taxon>Streptophyta</taxon>
        <taxon>Embryophyta</taxon>
        <taxon>Tracheophyta</taxon>
        <taxon>Spermatophyta</taxon>
        <taxon>Magnoliopsida</taxon>
        <taxon>Liliopsida</taxon>
        <taxon>Arecaceae</taxon>
        <taxon>Arecoideae</taxon>
        <taxon>Cocoseae</taxon>
        <taxon>Elaeidinae</taxon>
        <taxon>Elaeis</taxon>
    </lineage>
</organism>
<dbReference type="RefSeq" id="XP_010935989.3">
    <property type="nucleotide sequence ID" value="XM_010937687.3"/>
</dbReference>
<dbReference type="GeneID" id="105055733"/>
<evidence type="ECO:0000256" key="1">
    <source>
        <dbReference type="SAM" id="MobiDB-lite"/>
    </source>
</evidence>
<gene>
    <name evidence="3" type="primary">LOC105055733</name>
</gene>
<feature type="region of interest" description="Disordered" evidence="1">
    <location>
        <begin position="76"/>
        <end position="99"/>
    </location>
</feature>
<accession>A0A6I9S2K7</accession>
<reference evidence="3" key="1">
    <citation type="submission" date="2025-08" db="UniProtKB">
        <authorList>
            <consortium name="RefSeq"/>
        </authorList>
    </citation>
    <scope>IDENTIFICATION</scope>
</reference>
<protein>
    <submittedName>
        <fullName evidence="3">Uncharacterized protein LOC105055733</fullName>
    </submittedName>
</protein>
<proteinExistence type="predicted"/>
<sequence>MDLKGKGLFYGDDKFPTEYDDGTVNCALRLGSTPTLKLQSAGEATLRQPQVLHRATKYPEESSDIDCTLRLGYKVETPLQPSKTEQHREPRMKGPPATYQVPRILCNDCRILLRKELEKRAEAYNLLAQRKNNEEAGNRSMT</sequence>
<dbReference type="KEGG" id="egu:105055733"/>